<feature type="compositionally biased region" description="Polar residues" evidence="1">
    <location>
        <begin position="360"/>
        <end position="377"/>
    </location>
</feature>
<feature type="region of interest" description="Disordered" evidence="1">
    <location>
        <begin position="309"/>
        <end position="377"/>
    </location>
</feature>
<name>A0A9P6MLD0_9FUNG</name>
<organism evidence="2 3">
    <name type="scientific">Modicella reniformis</name>
    <dbReference type="NCBI Taxonomy" id="1440133"/>
    <lineage>
        <taxon>Eukaryota</taxon>
        <taxon>Fungi</taxon>
        <taxon>Fungi incertae sedis</taxon>
        <taxon>Mucoromycota</taxon>
        <taxon>Mortierellomycotina</taxon>
        <taxon>Mortierellomycetes</taxon>
        <taxon>Mortierellales</taxon>
        <taxon>Mortierellaceae</taxon>
        <taxon>Modicella</taxon>
    </lineage>
</organism>
<feature type="compositionally biased region" description="Low complexity" evidence="1">
    <location>
        <begin position="317"/>
        <end position="328"/>
    </location>
</feature>
<reference evidence="2" key="1">
    <citation type="journal article" date="2020" name="Fungal Divers.">
        <title>Resolving the Mortierellaceae phylogeny through synthesis of multi-gene phylogenetics and phylogenomics.</title>
        <authorList>
            <person name="Vandepol N."/>
            <person name="Liber J."/>
            <person name="Desiro A."/>
            <person name="Na H."/>
            <person name="Kennedy M."/>
            <person name="Barry K."/>
            <person name="Grigoriev I.V."/>
            <person name="Miller A.N."/>
            <person name="O'Donnell K."/>
            <person name="Stajich J.E."/>
            <person name="Bonito G."/>
        </authorList>
    </citation>
    <scope>NUCLEOTIDE SEQUENCE</scope>
    <source>
        <strain evidence="2">MES-2147</strain>
    </source>
</reference>
<evidence type="ECO:0008006" key="4">
    <source>
        <dbReference type="Google" id="ProtNLM"/>
    </source>
</evidence>
<keyword evidence="3" id="KW-1185">Reference proteome</keyword>
<dbReference type="OrthoDB" id="2391567at2759"/>
<sequence length="434" mass="47636">MGLFNEPLVSVNCDNEDLQISTELSRNVVFSVVGLAKGEFIILSGNVDMIHIKTCIQAKERMKNTTTLEAIQDGNRYIFTIRTSLEEKHEKGVVFTVFVTIPRTLESLESFMIEGTNVEVSIGNLSQTFIKNLTVSKGKGNVTVDDFYGENVTITNAASGRIKGKYRVARFTAHTQSGKISSNVHLLNAIDEEPAPKVICSTKNSHVNLYVNGKDLFGPFTVEAKTQNATLNTMINLASKCHKLRGNFINFGGPIKLNLSKNYRGRIETRTHYGKIHMNEPEFFKLDGAILTKPSLSDLNRSSINCTQLQTNQVQPSESTSTLSSDQSNEMSSWALSHSTGMSLEEEQHPHRSDTHLDHLTQSSRPGSVIDSASSSRARSTKGSFSVIRSLSVGSRSRKERISSNTQEIIGTIGDGPGLLMAKNSSGDITVELT</sequence>
<evidence type="ECO:0000256" key="1">
    <source>
        <dbReference type="SAM" id="MobiDB-lite"/>
    </source>
</evidence>
<proteinExistence type="predicted"/>
<evidence type="ECO:0000313" key="3">
    <source>
        <dbReference type="Proteomes" id="UP000749646"/>
    </source>
</evidence>
<gene>
    <name evidence="2" type="ORF">BGZ65_006659</name>
</gene>
<evidence type="ECO:0000313" key="2">
    <source>
        <dbReference type="EMBL" id="KAG0007114.1"/>
    </source>
</evidence>
<comment type="caution">
    <text evidence="2">The sequence shown here is derived from an EMBL/GenBank/DDBJ whole genome shotgun (WGS) entry which is preliminary data.</text>
</comment>
<protein>
    <recommendedName>
        <fullName evidence="4">Adhesin domain-containing protein</fullName>
    </recommendedName>
</protein>
<dbReference type="EMBL" id="JAAAHW010000010">
    <property type="protein sequence ID" value="KAG0007114.1"/>
    <property type="molecule type" value="Genomic_DNA"/>
</dbReference>
<accession>A0A9P6MLD0</accession>
<feature type="compositionally biased region" description="Polar residues" evidence="1">
    <location>
        <begin position="329"/>
        <end position="342"/>
    </location>
</feature>
<dbReference type="AlphaFoldDB" id="A0A9P6MLD0"/>
<feature type="compositionally biased region" description="Basic and acidic residues" evidence="1">
    <location>
        <begin position="346"/>
        <end position="359"/>
    </location>
</feature>
<dbReference type="Proteomes" id="UP000749646">
    <property type="component" value="Unassembled WGS sequence"/>
</dbReference>